<name>A0A8H4LW48_9HYPO</name>
<feature type="region of interest" description="Disordered" evidence="1">
    <location>
        <begin position="312"/>
        <end position="350"/>
    </location>
</feature>
<protein>
    <submittedName>
        <fullName evidence="2">Uncharacterized protein</fullName>
    </submittedName>
</protein>
<accession>A0A8H4LW48</accession>
<organism evidence="2 3">
    <name type="scientific">Ophiocordyceps sinensis</name>
    <dbReference type="NCBI Taxonomy" id="72228"/>
    <lineage>
        <taxon>Eukaryota</taxon>
        <taxon>Fungi</taxon>
        <taxon>Dikarya</taxon>
        <taxon>Ascomycota</taxon>
        <taxon>Pezizomycotina</taxon>
        <taxon>Sordariomycetes</taxon>
        <taxon>Hypocreomycetidae</taxon>
        <taxon>Hypocreales</taxon>
        <taxon>Ophiocordycipitaceae</taxon>
        <taxon>Ophiocordyceps</taxon>
    </lineage>
</organism>
<dbReference type="EMBL" id="JAAVMX010000007">
    <property type="protein sequence ID" value="KAF4506593.1"/>
    <property type="molecule type" value="Genomic_DNA"/>
</dbReference>
<dbReference type="Proteomes" id="UP000557566">
    <property type="component" value="Unassembled WGS sequence"/>
</dbReference>
<proteinExistence type="predicted"/>
<dbReference type="AlphaFoldDB" id="A0A8H4LW48"/>
<evidence type="ECO:0000313" key="2">
    <source>
        <dbReference type="EMBL" id="KAF4506593.1"/>
    </source>
</evidence>
<comment type="caution">
    <text evidence="2">The sequence shown here is derived from an EMBL/GenBank/DDBJ whole genome shotgun (WGS) entry which is preliminary data.</text>
</comment>
<evidence type="ECO:0000256" key="1">
    <source>
        <dbReference type="SAM" id="MobiDB-lite"/>
    </source>
</evidence>
<feature type="region of interest" description="Disordered" evidence="1">
    <location>
        <begin position="167"/>
        <end position="191"/>
    </location>
</feature>
<evidence type="ECO:0000313" key="3">
    <source>
        <dbReference type="Proteomes" id="UP000557566"/>
    </source>
</evidence>
<sequence>MSPERLHLANDVAPVGDEHLGDAVGHQNPVYCGRARLVQVSLGFASVAEKLLGAQREQKHSRRWGRQLHGVLVQHVPHQQRPKDDSQGMVAHQVGCRERSPVAVLARRQLCDTADQAQEAEDGANELSAELRLDGANGQGDEPRADLCLLGARKLGLPVELGMNGDECVEESERSEDAAGQDGQQPLKGRRDVVDRVGNVQRKVGGAHRSSNIVAARFHVAIVVEQGRHDPHRAGDSKDSARVCVLGQVLRRGAQTGGQDEGAGGIVLGQVQQALAAQAHHFLNAKKPRGLMARADHVGEVRDAPLMARLQLARPPRPPKPPRGRPLSGRLMAMRAGPEEPMKPASLPGASDCIALRGLVSMQENRG</sequence>
<gene>
    <name evidence="2" type="ORF">G6O67_006661</name>
</gene>
<reference evidence="2 3" key="1">
    <citation type="journal article" date="2020" name="Genome Biol. Evol.">
        <title>A new high-quality draft genome assembly of the Chinese cordyceps Ophiocordyceps sinensis.</title>
        <authorList>
            <person name="Shu R."/>
            <person name="Zhang J."/>
            <person name="Meng Q."/>
            <person name="Zhang H."/>
            <person name="Zhou G."/>
            <person name="Li M."/>
            <person name="Wu P."/>
            <person name="Zhao Y."/>
            <person name="Chen C."/>
            <person name="Qin Q."/>
        </authorList>
    </citation>
    <scope>NUCLEOTIDE SEQUENCE [LARGE SCALE GENOMIC DNA]</scope>
    <source>
        <strain evidence="2 3">IOZ07</strain>
    </source>
</reference>
<keyword evidence="3" id="KW-1185">Reference proteome</keyword>